<accession>A0A1Y5TP52</accession>
<dbReference type="SMART" id="SM00895">
    <property type="entry name" value="FCD"/>
    <property type="match status" value="1"/>
</dbReference>
<keyword evidence="3" id="KW-0804">Transcription</keyword>
<evidence type="ECO:0000259" key="4">
    <source>
        <dbReference type="PROSITE" id="PS50949"/>
    </source>
</evidence>
<dbReference type="OrthoDB" id="7620579at2"/>
<dbReference type="PANTHER" id="PTHR43537">
    <property type="entry name" value="TRANSCRIPTIONAL REGULATOR, GNTR FAMILY"/>
    <property type="match status" value="1"/>
</dbReference>
<evidence type="ECO:0000256" key="3">
    <source>
        <dbReference type="ARBA" id="ARBA00023163"/>
    </source>
</evidence>
<organism evidence="5 6">
    <name type="scientific">Pacificibacter marinus</name>
    <dbReference type="NCBI Taxonomy" id="658057"/>
    <lineage>
        <taxon>Bacteria</taxon>
        <taxon>Pseudomonadati</taxon>
        <taxon>Pseudomonadota</taxon>
        <taxon>Alphaproteobacteria</taxon>
        <taxon>Rhodobacterales</taxon>
        <taxon>Roseobacteraceae</taxon>
        <taxon>Pacificibacter</taxon>
    </lineage>
</organism>
<dbReference type="Pfam" id="PF00392">
    <property type="entry name" value="GntR"/>
    <property type="match status" value="1"/>
</dbReference>
<dbReference type="GO" id="GO:0003700">
    <property type="term" value="F:DNA-binding transcription factor activity"/>
    <property type="evidence" value="ECO:0007669"/>
    <property type="project" value="InterPro"/>
</dbReference>
<dbReference type="PANTHER" id="PTHR43537:SF50">
    <property type="entry name" value="TRANSCRIPTIONAL REGULATORY PROTEIN"/>
    <property type="match status" value="1"/>
</dbReference>
<dbReference type="STRING" id="658057.SAMN04488032_1186"/>
<dbReference type="InterPro" id="IPR036388">
    <property type="entry name" value="WH-like_DNA-bd_sf"/>
</dbReference>
<gene>
    <name evidence="5" type="primary">ydfH_10</name>
    <name evidence="5" type="ORF">PAM7971_03650</name>
</gene>
<keyword evidence="2" id="KW-0238">DNA-binding</keyword>
<feature type="domain" description="HTH gntR-type" evidence="4">
    <location>
        <begin position="4"/>
        <end position="71"/>
    </location>
</feature>
<dbReference type="Gene3D" id="1.10.10.10">
    <property type="entry name" value="Winged helix-like DNA-binding domain superfamily/Winged helix DNA-binding domain"/>
    <property type="match status" value="1"/>
</dbReference>
<dbReference type="EMBL" id="FWFW01000017">
    <property type="protein sequence ID" value="SLN68584.1"/>
    <property type="molecule type" value="Genomic_DNA"/>
</dbReference>
<evidence type="ECO:0000313" key="5">
    <source>
        <dbReference type="EMBL" id="SLN68584.1"/>
    </source>
</evidence>
<evidence type="ECO:0000313" key="6">
    <source>
        <dbReference type="Proteomes" id="UP000193307"/>
    </source>
</evidence>
<keyword evidence="1" id="KW-0805">Transcription regulation</keyword>
<dbReference type="GO" id="GO:0003677">
    <property type="term" value="F:DNA binding"/>
    <property type="evidence" value="ECO:0007669"/>
    <property type="project" value="UniProtKB-KW"/>
</dbReference>
<sequence>MTDKTLPEQIADKLRRDILKGTLAPGQQIKERDHAIELDVSRTPMREAIRILSKEGLVLLRPSRSPIVADPSFEEISDVIEVLTALELRCGALACKHATDKDIAKLQAMHDNMALVQGKVGKIDFFEFDMEFHMAIAAASHNAVLAETHSAFVRRLWRARYLSASRKESSDRVKRQHGGIMAALQSRDIDLTYKHINEHLDALIENIRDKYASEADVSAPND</sequence>
<dbReference type="InterPro" id="IPR008920">
    <property type="entry name" value="TF_FadR/GntR_C"/>
</dbReference>
<dbReference type="AlphaFoldDB" id="A0A1Y5TP52"/>
<keyword evidence="6" id="KW-1185">Reference proteome</keyword>
<dbReference type="Gene3D" id="1.20.120.530">
    <property type="entry name" value="GntR ligand-binding domain-like"/>
    <property type="match status" value="1"/>
</dbReference>
<proteinExistence type="predicted"/>
<evidence type="ECO:0000256" key="2">
    <source>
        <dbReference type="ARBA" id="ARBA00023125"/>
    </source>
</evidence>
<dbReference type="InterPro" id="IPR036390">
    <property type="entry name" value="WH_DNA-bd_sf"/>
</dbReference>
<dbReference type="SMART" id="SM00345">
    <property type="entry name" value="HTH_GNTR"/>
    <property type="match status" value="1"/>
</dbReference>
<dbReference type="RefSeq" id="WP_085850717.1">
    <property type="nucleotide sequence ID" value="NZ_FNZV01000018.1"/>
</dbReference>
<dbReference type="PROSITE" id="PS50949">
    <property type="entry name" value="HTH_GNTR"/>
    <property type="match status" value="1"/>
</dbReference>
<dbReference type="InterPro" id="IPR000524">
    <property type="entry name" value="Tscrpt_reg_HTH_GntR"/>
</dbReference>
<dbReference type="Pfam" id="PF07729">
    <property type="entry name" value="FCD"/>
    <property type="match status" value="1"/>
</dbReference>
<dbReference type="CDD" id="cd07377">
    <property type="entry name" value="WHTH_GntR"/>
    <property type="match status" value="1"/>
</dbReference>
<evidence type="ECO:0000256" key="1">
    <source>
        <dbReference type="ARBA" id="ARBA00023015"/>
    </source>
</evidence>
<dbReference type="Proteomes" id="UP000193307">
    <property type="component" value="Unassembled WGS sequence"/>
</dbReference>
<dbReference type="SUPFAM" id="SSF48008">
    <property type="entry name" value="GntR ligand-binding domain-like"/>
    <property type="match status" value="1"/>
</dbReference>
<dbReference type="InterPro" id="IPR011711">
    <property type="entry name" value="GntR_C"/>
</dbReference>
<reference evidence="5 6" key="1">
    <citation type="submission" date="2017-03" db="EMBL/GenBank/DDBJ databases">
        <authorList>
            <person name="Afonso C.L."/>
            <person name="Miller P.J."/>
            <person name="Scott M.A."/>
            <person name="Spackman E."/>
            <person name="Goraichik I."/>
            <person name="Dimitrov K.M."/>
            <person name="Suarez D.L."/>
            <person name="Swayne D.E."/>
        </authorList>
    </citation>
    <scope>NUCLEOTIDE SEQUENCE [LARGE SCALE GENOMIC DNA]</scope>
    <source>
        <strain evidence="5 6">CECT 7971</strain>
    </source>
</reference>
<protein>
    <submittedName>
        <fullName evidence="5">Putative HTH-type transcriptional regulator YdfH</fullName>
    </submittedName>
</protein>
<dbReference type="SUPFAM" id="SSF46785">
    <property type="entry name" value="Winged helix' DNA-binding domain"/>
    <property type="match status" value="1"/>
</dbReference>
<name>A0A1Y5TP52_9RHOB</name>